<dbReference type="OrthoDB" id="7054074at2"/>
<dbReference type="SUPFAM" id="SSF54593">
    <property type="entry name" value="Glyoxalase/Bleomycin resistance protein/Dihydroxybiphenyl dioxygenase"/>
    <property type="match status" value="1"/>
</dbReference>
<dbReference type="eggNOG" id="COG0346">
    <property type="taxonomic scope" value="Bacteria"/>
</dbReference>
<accession>A3TTL0</accession>
<reference evidence="1 2" key="1">
    <citation type="journal article" date="2010" name="J. Bacteriol.">
        <title>Genome sequences of Oceanicola granulosus HTCC2516(T) and Oceanicola batsensis HTCC2597(TDelta).</title>
        <authorList>
            <person name="Thrash J.C."/>
            <person name="Cho J.C."/>
            <person name="Vergin K.L."/>
            <person name="Giovannoni S.J."/>
        </authorList>
    </citation>
    <scope>NUCLEOTIDE SEQUENCE [LARGE SCALE GENOMIC DNA]</scope>
    <source>
        <strain evidence="2">ATCC BAA-863 / DSM 15984 / KCTC 12145 / HTCC2597</strain>
    </source>
</reference>
<dbReference type="AlphaFoldDB" id="A3TTL0"/>
<name>A3TTL0_PSEBH</name>
<keyword evidence="2" id="KW-1185">Reference proteome</keyword>
<dbReference type="Proteomes" id="UP000004318">
    <property type="component" value="Unassembled WGS sequence"/>
</dbReference>
<dbReference type="Gene3D" id="3.10.180.10">
    <property type="entry name" value="2,3-Dihydroxybiphenyl 1,2-Dioxygenase, domain 1"/>
    <property type="match status" value="1"/>
</dbReference>
<protein>
    <recommendedName>
        <fullName evidence="3">Glyoxalase-like domain-containing protein</fullName>
    </recommendedName>
</protein>
<dbReference type="HOGENOM" id="CLU_095685_0_0_5"/>
<organism evidence="1 2">
    <name type="scientific">Pseudooceanicola batsensis (strain ATCC BAA-863 / DSM 15984 / KCTC 12145 / HTCC2597)</name>
    <name type="common">Oceanicola batsensis</name>
    <dbReference type="NCBI Taxonomy" id="252305"/>
    <lineage>
        <taxon>Bacteria</taxon>
        <taxon>Pseudomonadati</taxon>
        <taxon>Pseudomonadota</taxon>
        <taxon>Alphaproteobacteria</taxon>
        <taxon>Rhodobacterales</taxon>
        <taxon>Paracoccaceae</taxon>
        <taxon>Pseudooceanicola</taxon>
    </lineage>
</organism>
<dbReference type="STRING" id="252305.OB2597_06875"/>
<proteinExistence type="predicted"/>
<evidence type="ECO:0000313" key="1">
    <source>
        <dbReference type="EMBL" id="EAQ04987.1"/>
    </source>
</evidence>
<evidence type="ECO:0000313" key="2">
    <source>
        <dbReference type="Proteomes" id="UP000004318"/>
    </source>
</evidence>
<dbReference type="RefSeq" id="WP_009805604.1">
    <property type="nucleotide sequence ID" value="NZ_CH724131.1"/>
</dbReference>
<sequence length="257" mass="27368">MEIHLRQICLVGADLPAIRTDLEAVFGAPVCHVDPAVAKFGLKNILFAYGSQFLEVVSPMREGTAAGRHLERRGGDGGYMVIGQVRDKDDQAAVRVNAAANGVRVAYDSDRGDWHLMQLHPKDMRAAFLEVEWDAVGDVTGHWNPAGGTGWQEAPASRVTQGILAAELQSEDPAALAAHWSAVSGLPVEDRGGIPHVALANAALRFVPATDGRGPGLGALDLVTSDARRIMNAARERGLPVAGRQVTVCGTRFNLIE</sequence>
<gene>
    <name evidence="1" type="ORF">OB2597_06875</name>
</gene>
<evidence type="ECO:0008006" key="3">
    <source>
        <dbReference type="Google" id="ProtNLM"/>
    </source>
</evidence>
<dbReference type="InterPro" id="IPR029068">
    <property type="entry name" value="Glyas_Bleomycin-R_OHBP_Dase"/>
</dbReference>
<dbReference type="EMBL" id="AAMO01000001">
    <property type="protein sequence ID" value="EAQ04987.1"/>
    <property type="molecule type" value="Genomic_DNA"/>
</dbReference>
<comment type="caution">
    <text evidence="1">The sequence shown here is derived from an EMBL/GenBank/DDBJ whole genome shotgun (WGS) entry which is preliminary data.</text>
</comment>